<organism evidence="3 4">
    <name type="scientific">Tropicibacter oceani</name>
    <dbReference type="NCBI Taxonomy" id="3058420"/>
    <lineage>
        <taxon>Bacteria</taxon>
        <taxon>Pseudomonadati</taxon>
        <taxon>Pseudomonadota</taxon>
        <taxon>Alphaproteobacteria</taxon>
        <taxon>Rhodobacterales</taxon>
        <taxon>Roseobacteraceae</taxon>
        <taxon>Tropicibacter</taxon>
    </lineage>
</organism>
<feature type="domain" description="SH3b" evidence="2">
    <location>
        <begin position="23"/>
        <end position="86"/>
    </location>
</feature>
<dbReference type="PROSITE" id="PS51781">
    <property type="entry name" value="SH3B"/>
    <property type="match status" value="1"/>
</dbReference>
<name>A0ABY8QFI4_9RHOB</name>
<dbReference type="EMBL" id="CP124616">
    <property type="protein sequence ID" value="WGW02957.1"/>
    <property type="molecule type" value="Genomic_DNA"/>
</dbReference>
<gene>
    <name evidence="3" type="ORF">QF118_13575</name>
</gene>
<evidence type="ECO:0000256" key="1">
    <source>
        <dbReference type="SAM" id="SignalP"/>
    </source>
</evidence>
<dbReference type="Gene3D" id="2.30.30.40">
    <property type="entry name" value="SH3 Domains"/>
    <property type="match status" value="1"/>
</dbReference>
<proteinExistence type="predicted"/>
<keyword evidence="1" id="KW-0732">Signal</keyword>
<evidence type="ECO:0000313" key="4">
    <source>
        <dbReference type="Proteomes" id="UP001241605"/>
    </source>
</evidence>
<dbReference type="Pfam" id="PF08239">
    <property type="entry name" value="SH3_3"/>
    <property type="match status" value="1"/>
</dbReference>
<protein>
    <submittedName>
        <fullName evidence="3">SH3 domain-containing protein</fullName>
    </submittedName>
</protein>
<feature type="chain" id="PRO_5046173274" evidence="1">
    <location>
        <begin position="24"/>
        <end position="106"/>
    </location>
</feature>
<reference evidence="3 4" key="1">
    <citation type="submission" date="2023-05" db="EMBL/GenBank/DDBJ databases">
        <title>YMD87, complete Genome.</title>
        <authorList>
            <person name="Zhang J."/>
            <person name="Xu X."/>
        </authorList>
    </citation>
    <scope>NUCLEOTIDE SEQUENCE [LARGE SCALE GENOMIC DNA]</scope>
    <source>
        <strain evidence="3 4">YMD87</strain>
    </source>
</reference>
<keyword evidence="4" id="KW-1185">Reference proteome</keyword>
<sequence length="106" mass="11551">MKRILTAAAITLTTSLVAGAALATPYWVDNGITLNARSGPGTNYHVLGSFPPCTKVHVIAHQHGWAKLSYNNGYYWVSAKYLQNHACNTGYHQPAPKKKSGGYNNY</sequence>
<dbReference type="InterPro" id="IPR003646">
    <property type="entry name" value="SH3-like_bac-type"/>
</dbReference>
<accession>A0ABY8QFI4</accession>
<dbReference type="SMART" id="SM00287">
    <property type="entry name" value="SH3b"/>
    <property type="match status" value="1"/>
</dbReference>
<evidence type="ECO:0000313" key="3">
    <source>
        <dbReference type="EMBL" id="WGW02957.1"/>
    </source>
</evidence>
<dbReference type="Proteomes" id="UP001241605">
    <property type="component" value="Chromosome"/>
</dbReference>
<feature type="signal peptide" evidence="1">
    <location>
        <begin position="1"/>
        <end position="23"/>
    </location>
</feature>
<dbReference type="RefSeq" id="WP_282299586.1">
    <property type="nucleotide sequence ID" value="NZ_CP124616.1"/>
</dbReference>
<evidence type="ECO:0000259" key="2">
    <source>
        <dbReference type="PROSITE" id="PS51781"/>
    </source>
</evidence>